<gene>
    <name evidence="1" type="ORF">RIF23_16215</name>
</gene>
<reference evidence="2" key="1">
    <citation type="submission" date="2023-07" db="EMBL/GenBank/DDBJ databases">
        <title>Novel species in the genus Lipingzhangella isolated from Sambhar Salt Lake.</title>
        <authorList>
            <person name="Jiya N."/>
            <person name="Kajale S."/>
            <person name="Sharma A."/>
        </authorList>
    </citation>
    <scope>NUCLEOTIDE SEQUENCE [LARGE SCALE GENOMIC DNA]</scope>
    <source>
        <strain evidence="2">LS1_29</strain>
    </source>
</reference>
<name>A0ABU2HAD9_9ACTN</name>
<dbReference type="RefSeq" id="WP_310913395.1">
    <property type="nucleotide sequence ID" value="NZ_JAVLVT010000008.1"/>
</dbReference>
<dbReference type="InterPro" id="IPR010296">
    <property type="entry name" value="DUF899_thioredox"/>
</dbReference>
<proteinExistence type="predicted"/>
<keyword evidence="2" id="KW-1185">Reference proteome</keyword>
<evidence type="ECO:0000313" key="1">
    <source>
        <dbReference type="EMBL" id="MDS1271839.1"/>
    </source>
</evidence>
<sequence>MYPRPEIVSEQEWRAARSELLRAEKDHTRAADALAARRRRLPMVRVHTEYTLHGPDGPVRLLDLFAGRRQLIVYVFMWHGPDHHCSGCSMFVDNIGHPAHLHARDTSIALVSRGPLHEILPFRERMGWTLPWYSALDSSFVDDMDAGDGFALNVFLRDGADVYRSYVTTARGVDRLGSTWSLLDLTPYGRQETWEDSPQGWPQEPPYAWWRLHDEYEDRPTP</sequence>
<dbReference type="Pfam" id="PF05988">
    <property type="entry name" value="DUF899"/>
    <property type="match status" value="1"/>
</dbReference>
<organism evidence="1 2">
    <name type="scientific">Lipingzhangella rawalii</name>
    <dbReference type="NCBI Taxonomy" id="2055835"/>
    <lineage>
        <taxon>Bacteria</taxon>
        <taxon>Bacillati</taxon>
        <taxon>Actinomycetota</taxon>
        <taxon>Actinomycetes</taxon>
        <taxon>Streptosporangiales</taxon>
        <taxon>Nocardiopsidaceae</taxon>
        <taxon>Lipingzhangella</taxon>
    </lineage>
</organism>
<dbReference type="EMBL" id="JAVLVT010000008">
    <property type="protein sequence ID" value="MDS1271839.1"/>
    <property type="molecule type" value="Genomic_DNA"/>
</dbReference>
<dbReference type="Proteomes" id="UP001250214">
    <property type="component" value="Unassembled WGS sequence"/>
</dbReference>
<accession>A0ABU2HAD9</accession>
<evidence type="ECO:0000313" key="2">
    <source>
        <dbReference type="Proteomes" id="UP001250214"/>
    </source>
</evidence>
<protein>
    <submittedName>
        <fullName evidence="1">DUF899 family protein</fullName>
    </submittedName>
</protein>
<comment type="caution">
    <text evidence="1">The sequence shown here is derived from an EMBL/GenBank/DDBJ whole genome shotgun (WGS) entry which is preliminary data.</text>
</comment>